<organism evidence="3 4">
    <name type="scientific">Roseateles violae</name>
    <dbReference type="NCBI Taxonomy" id="3058042"/>
    <lineage>
        <taxon>Bacteria</taxon>
        <taxon>Pseudomonadati</taxon>
        <taxon>Pseudomonadota</taxon>
        <taxon>Betaproteobacteria</taxon>
        <taxon>Burkholderiales</taxon>
        <taxon>Sphaerotilaceae</taxon>
        <taxon>Roseateles</taxon>
    </lineage>
</organism>
<dbReference type="InterPro" id="IPR051474">
    <property type="entry name" value="Anti-sigma-K/W_factor"/>
</dbReference>
<dbReference type="Pfam" id="PF10099">
    <property type="entry name" value="RskA_C"/>
    <property type="match status" value="1"/>
</dbReference>
<keyword evidence="4" id="KW-1185">Reference proteome</keyword>
<evidence type="ECO:0000256" key="1">
    <source>
        <dbReference type="SAM" id="MobiDB-lite"/>
    </source>
</evidence>
<reference evidence="3 4" key="1">
    <citation type="submission" date="2023-06" db="EMBL/GenBank/DDBJ databases">
        <title>Pelomonas sp. PFR6 16S ribosomal RNA gene Genome sequencing and assembly.</title>
        <authorList>
            <person name="Woo H."/>
        </authorList>
    </citation>
    <scope>NUCLEOTIDE SEQUENCE [LARGE SCALE GENOMIC DNA]</scope>
    <source>
        <strain evidence="3 4">PFR6</strain>
    </source>
</reference>
<accession>A0ABT8DV21</accession>
<proteinExistence type="predicted"/>
<evidence type="ECO:0000313" key="3">
    <source>
        <dbReference type="EMBL" id="MDN3922134.1"/>
    </source>
</evidence>
<dbReference type="PANTHER" id="PTHR37461:SF1">
    <property type="entry name" value="ANTI-SIGMA-K FACTOR RSKA"/>
    <property type="match status" value="1"/>
</dbReference>
<sequence length="226" mass="23846">MDYSRPDLAEKLAAEYALGTLRGAAQRRFEQLLPAHPALREALRRWDRRLQPLATPLEPVEPPAALWPALQRRLFGEPLPAPRWWQRLGPWRAFGGSMATLALGLALLLSQPLPAQAPLVIVMQSTADGAGLLKAGFVASVSADGRALVLKPLGEVRLDASRALELWAVPAAGAPRSLGLVAGQGATTVLRANLLRDTSAFALSLEPRGGSPTGAPTGPIVSAGSI</sequence>
<evidence type="ECO:0000313" key="4">
    <source>
        <dbReference type="Proteomes" id="UP001228044"/>
    </source>
</evidence>
<dbReference type="EMBL" id="JAUHHC010000005">
    <property type="protein sequence ID" value="MDN3922134.1"/>
    <property type="molecule type" value="Genomic_DNA"/>
</dbReference>
<dbReference type="RefSeq" id="WP_290360449.1">
    <property type="nucleotide sequence ID" value="NZ_JAUHHC010000005.1"/>
</dbReference>
<dbReference type="Proteomes" id="UP001228044">
    <property type="component" value="Unassembled WGS sequence"/>
</dbReference>
<feature type="domain" description="Anti-sigma K factor RskA C-terminal" evidence="2">
    <location>
        <begin position="99"/>
        <end position="220"/>
    </location>
</feature>
<comment type="caution">
    <text evidence="3">The sequence shown here is derived from an EMBL/GenBank/DDBJ whole genome shotgun (WGS) entry which is preliminary data.</text>
</comment>
<dbReference type="PANTHER" id="PTHR37461">
    <property type="entry name" value="ANTI-SIGMA-K FACTOR RSKA"/>
    <property type="match status" value="1"/>
</dbReference>
<gene>
    <name evidence="3" type="ORF">QWJ38_17725</name>
</gene>
<dbReference type="InterPro" id="IPR018764">
    <property type="entry name" value="RskA_C"/>
</dbReference>
<evidence type="ECO:0000259" key="2">
    <source>
        <dbReference type="Pfam" id="PF10099"/>
    </source>
</evidence>
<protein>
    <submittedName>
        <fullName evidence="3">Anti-sigma factor</fullName>
    </submittedName>
</protein>
<feature type="region of interest" description="Disordered" evidence="1">
    <location>
        <begin position="206"/>
        <end position="226"/>
    </location>
</feature>
<name>A0ABT8DV21_9BURK</name>